<keyword evidence="3" id="KW-0285">Flavoprotein</keyword>
<feature type="transmembrane region" description="Helical" evidence="10">
    <location>
        <begin position="168"/>
        <end position="191"/>
    </location>
</feature>
<dbReference type="GO" id="GO:0022857">
    <property type="term" value="F:transmembrane transporter activity"/>
    <property type="evidence" value="ECO:0007669"/>
    <property type="project" value="InterPro"/>
</dbReference>
<evidence type="ECO:0000256" key="4">
    <source>
        <dbReference type="ARBA" id="ARBA00022692"/>
    </source>
</evidence>
<dbReference type="EMBL" id="JAHFYH010000155">
    <property type="protein sequence ID" value="KAH0210826.1"/>
    <property type="molecule type" value="Genomic_DNA"/>
</dbReference>
<evidence type="ECO:0000256" key="10">
    <source>
        <dbReference type="SAM" id="Phobius"/>
    </source>
</evidence>
<comment type="subcellular location">
    <subcellularLocation>
        <location evidence="1">Membrane</location>
        <topology evidence="1">Multi-pass membrane protein</topology>
    </subcellularLocation>
</comment>
<evidence type="ECO:0000256" key="3">
    <source>
        <dbReference type="ARBA" id="ARBA00022630"/>
    </source>
</evidence>
<dbReference type="Pfam" id="PF07690">
    <property type="entry name" value="MFS_1"/>
    <property type="match status" value="1"/>
</dbReference>
<comment type="caution">
    <text evidence="12">The sequence shown here is derived from an EMBL/GenBank/DDBJ whole genome shotgun (WGS) entry which is preliminary data.</text>
</comment>
<dbReference type="PROSITE" id="PS50850">
    <property type="entry name" value="MFS"/>
    <property type="match status" value="1"/>
</dbReference>
<dbReference type="PANTHER" id="PTHR43791:SF40">
    <property type="entry name" value="THIAMINE PATHWAY TRANSPORTER THI73"/>
    <property type="match status" value="1"/>
</dbReference>
<dbReference type="FunFam" id="1.20.1250.20:FF:000064">
    <property type="entry name" value="MFS allantoate transporter"/>
    <property type="match status" value="1"/>
</dbReference>
<protein>
    <submittedName>
        <fullName evidence="12">MFS general substrate transporter</fullName>
    </submittedName>
</protein>
<reference evidence="12" key="1">
    <citation type="journal article" date="2021" name="J Fungi (Basel)">
        <title>Virulence traits and population genomics of the black yeast Aureobasidium melanogenum.</title>
        <authorList>
            <person name="Cernosa A."/>
            <person name="Sun X."/>
            <person name="Gostincar C."/>
            <person name="Fang C."/>
            <person name="Gunde-Cimerman N."/>
            <person name="Song Z."/>
        </authorList>
    </citation>
    <scope>NUCLEOTIDE SEQUENCE</scope>
    <source>
        <strain evidence="12">EXF-8016</strain>
    </source>
</reference>
<evidence type="ECO:0000313" key="12">
    <source>
        <dbReference type="EMBL" id="KAH0210826.1"/>
    </source>
</evidence>
<dbReference type="GO" id="GO:0016491">
    <property type="term" value="F:oxidoreductase activity"/>
    <property type="evidence" value="ECO:0007669"/>
    <property type="project" value="UniProtKB-KW"/>
</dbReference>
<feature type="transmembrane region" description="Helical" evidence="10">
    <location>
        <begin position="81"/>
        <end position="99"/>
    </location>
</feature>
<evidence type="ECO:0000256" key="2">
    <source>
        <dbReference type="ARBA" id="ARBA00022448"/>
    </source>
</evidence>
<feature type="transmembrane region" description="Helical" evidence="10">
    <location>
        <begin position="111"/>
        <end position="129"/>
    </location>
</feature>
<feature type="transmembrane region" description="Helical" evidence="10">
    <location>
        <begin position="335"/>
        <end position="354"/>
    </location>
</feature>
<evidence type="ECO:0000256" key="1">
    <source>
        <dbReference type="ARBA" id="ARBA00004141"/>
    </source>
</evidence>
<feature type="transmembrane region" description="Helical" evidence="10">
    <location>
        <begin position="395"/>
        <end position="412"/>
    </location>
</feature>
<dbReference type="AlphaFoldDB" id="A0A9P8G9K2"/>
<keyword evidence="5" id="KW-0274">FAD</keyword>
<comment type="similarity">
    <text evidence="9">Belongs to the major facilitator superfamily. Allantoate permease family.</text>
</comment>
<name>A0A9P8G9K2_AURME</name>
<sequence length="811" mass="89592">MGGSGTITNVQSLIDGQTKFDGSAAFGPSHITETALVRKIDYRIVPTLFLAYLLQFLDKVAVNYANVMGLQKDLHMQGQDFSWTATAFFIGYVVAEWPQGILLQNFPVPKVLGYNILLWGIILCCSATCRDTASIIAVRTLLGMCEAIIAPTLIVFTSRWYIKAEAPLRYGIWYCGLGAGQIVGGLISFVAQHSSSTFADWRVMFICIGIVNVLVALLILFTLPDGPEEAQFLDQNEKRLIMERLGRDKSDTKPEEFGLRLFREVLLDPQTWLLVLLTLCITIPSGVITTFSAVLIHSFGYDSKQSALLNMPSGVVSIFATILSTWAILKRIPRWLSIIGLLLPALVGAALLSFEGLRRPAGSLAGIYLVNFIVAPLAIIYNWVGTNYEGHAQKVTAGAVVSVAFGIANIIGPQTYQTKDAPRYLPAKITLLGVTTFAIAITVALRVLYAHRNHDREQGWAITLHWALPLLREMLPQELLDHIERCRVNSQVAEDDAGSFKLINLKDCSEIHSTPSGERWRVNRGKLRLALLEGLDDNILWNQHVDNVEHHEDHVKVHCSDGGTLTADVVIGADGSRSAIRRFLCPEKHAVTPLPYRMLGVGTKLTKEEVAPLRSIDQLLFQGCEPGTGNFLYCSLLEPPTEETSSCAVQFNISWPKSSNNEEVFSDNASRLVALKLRANGFAPCLRSAIEGIAEGTPVSEIILADCQISHWNSSGRVTLIGDAAHPMVMYRGEAGNLGIWDVYKLSKEIKRVKAGESRLPDAIRDFERMMLEPATITILESRRACEDAHNWPVDQNSPLVTERKMPQQYA</sequence>
<feature type="transmembrane region" description="Helical" evidence="10">
    <location>
        <begin position="272"/>
        <end position="296"/>
    </location>
</feature>
<dbReference type="PANTHER" id="PTHR43791">
    <property type="entry name" value="PERMEASE-RELATED"/>
    <property type="match status" value="1"/>
</dbReference>
<dbReference type="Gene3D" id="3.50.50.60">
    <property type="entry name" value="FAD/NAD(P)-binding domain"/>
    <property type="match status" value="1"/>
</dbReference>
<keyword evidence="7" id="KW-0560">Oxidoreductase</keyword>
<dbReference type="SUPFAM" id="SSF103473">
    <property type="entry name" value="MFS general substrate transporter"/>
    <property type="match status" value="1"/>
</dbReference>
<dbReference type="SUPFAM" id="SSF51905">
    <property type="entry name" value="FAD/NAD(P)-binding domain"/>
    <property type="match status" value="1"/>
</dbReference>
<evidence type="ECO:0000256" key="7">
    <source>
        <dbReference type="ARBA" id="ARBA00023002"/>
    </source>
</evidence>
<feature type="transmembrane region" description="Helical" evidence="10">
    <location>
        <begin position="141"/>
        <end position="162"/>
    </location>
</feature>
<evidence type="ECO:0000256" key="6">
    <source>
        <dbReference type="ARBA" id="ARBA00022989"/>
    </source>
</evidence>
<keyword evidence="2" id="KW-0813">Transport</keyword>
<keyword evidence="6 10" id="KW-1133">Transmembrane helix</keyword>
<dbReference type="Gene3D" id="1.20.1250.20">
    <property type="entry name" value="MFS general substrate transporter like domains"/>
    <property type="match status" value="2"/>
</dbReference>
<feature type="non-terminal residue" evidence="12">
    <location>
        <position position="1"/>
    </location>
</feature>
<feature type="transmembrane region" description="Helical" evidence="10">
    <location>
        <begin position="424"/>
        <end position="449"/>
    </location>
</feature>
<dbReference type="GO" id="GO:0071949">
    <property type="term" value="F:FAD binding"/>
    <property type="evidence" value="ECO:0007669"/>
    <property type="project" value="InterPro"/>
</dbReference>
<dbReference type="InterPro" id="IPR036188">
    <property type="entry name" value="FAD/NAD-bd_sf"/>
</dbReference>
<feature type="transmembrane region" description="Helical" evidence="10">
    <location>
        <begin position="203"/>
        <end position="223"/>
    </location>
</feature>
<evidence type="ECO:0000313" key="13">
    <source>
        <dbReference type="Proteomes" id="UP000767238"/>
    </source>
</evidence>
<gene>
    <name evidence="12" type="ORF">KCV03_g9923</name>
</gene>
<dbReference type="InterPro" id="IPR020846">
    <property type="entry name" value="MFS_dom"/>
</dbReference>
<evidence type="ECO:0000259" key="11">
    <source>
        <dbReference type="PROSITE" id="PS50850"/>
    </source>
</evidence>
<dbReference type="OrthoDB" id="6730379at2759"/>
<keyword evidence="8 10" id="KW-0472">Membrane</keyword>
<dbReference type="PRINTS" id="PR00420">
    <property type="entry name" value="RNGMNOXGNASE"/>
</dbReference>
<feature type="transmembrane region" description="Helical" evidence="10">
    <location>
        <begin position="361"/>
        <end position="383"/>
    </location>
</feature>
<evidence type="ECO:0000256" key="8">
    <source>
        <dbReference type="ARBA" id="ARBA00023136"/>
    </source>
</evidence>
<reference evidence="12" key="2">
    <citation type="submission" date="2021-08" db="EMBL/GenBank/DDBJ databases">
        <authorList>
            <person name="Gostincar C."/>
            <person name="Sun X."/>
            <person name="Song Z."/>
            <person name="Gunde-Cimerman N."/>
        </authorList>
    </citation>
    <scope>NUCLEOTIDE SEQUENCE</scope>
    <source>
        <strain evidence="12">EXF-8016</strain>
    </source>
</reference>
<keyword evidence="4 10" id="KW-0812">Transmembrane</keyword>
<dbReference type="InterPro" id="IPR011701">
    <property type="entry name" value="MFS"/>
</dbReference>
<feature type="domain" description="Major facilitator superfamily (MFS) profile" evidence="11">
    <location>
        <begin position="44"/>
        <end position="452"/>
    </location>
</feature>
<feature type="transmembrane region" description="Helical" evidence="10">
    <location>
        <begin position="308"/>
        <end position="329"/>
    </location>
</feature>
<dbReference type="InterPro" id="IPR002938">
    <property type="entry name" value="FAD-bd"/>
</dbReference>
<dbReference type="Proteomes" id="UP000767238">
    <property type="component" value="Unassembled WGS sequence"/>
</dbReference>
<proteinExistence type="inferred from homology"/>
<dbReference type="GO" id="GO:0016020">
    <property type="term" value="C:membrane"/>
    <property type="evidence" value="ECO:0007669"/>
    <property type="project" value="UniProtKB-SubCell"/>
</dbReference>
<evidence type="ECO:0000256" key="9">
    <source>
        <dbReference type="ARBA" id="ARBA00037968"/>
    </source>
</evidence>
<accession>A0A9P8G9K2</accession>
<evidence type="ECO:0000256" key="5">
    <source>
        <dbReference type="ARBA" id="ARBA00022827"/>
    </source>
</evidence>
<dbReference type="InterPro" id="IPR036259">
    <property type="entry name" value="MFS_trans_sf"/>
</dbReference>
<dbReference type="Pfam" id="PF01494">
    <property type="entry name" value="FAD_binding_3"/>
    <property type="match status" value="1"/>
</dbReference>
<organism evidence="12 13">
    <name type="scientific">Aureobasidium melanogenum</name>
    <name type="common">Aureobasidium pullulans var. melanogenum</name>
    <dbReference type="NCBI Taxonomy" id="46634"/>
    <lineage>
        <taxon>Eukaryota</taxon>
        <taxon>Fungi</taxon>
        <taxon>Dikarya</taxon>
        <taxon>Ascomycota</taxon>
        <taxon>Pezizomycotina</taxon>
        <taxon>Dothideomycetes</taxon>
        <taxon>Dothideomycetidae</taxon>
        <taxon>Dothideales</taxon>
        <taxon>Saccotheciaceae</taxon>
        <taxon>Aureobasidium</taxon>
    </lineage>
</organism>